<reference evidence="2 3" key="1">
    <citation type="submission" date="2023-06" db="EMBL/GenBank/DDBJ databases">
        <title>Black Yeasts Isolated from many extreme environments.</title>
        <authorList>
            <person name="Coleine C."/>
            <person name="Stajich J.E."/>
            <person name="Selbmann L."/>
        </authorList>
    </citation>
    <scope>NUCLEOTIDE SEQUENCE [LARGE SCALE GENOMIC DNA]</scope>
    <source>
        <strain evidence="2 3">CCFEE 5887</strain>
    </source>
</reference>
<sequence>MKVFSQAAARVRLRSSPSPSLSPSPSIIRPAAVHQLNTRRVPKVLQIQSAIQGFTTTFLFGSNSTSIMSYSSTSTSTATAMQTDINRTLSFWFDGPPENWFAPANPEQYDALVRDTFGELITAARNDELDTWSSSSSSFGGDGEGGSRGNPRGSLALLLLLDQYPRNVYRGSPEAHASDAKAAALATQAIANEFDRQVGDLEALFFYLPLMHDERLVSQIACVALIETLLARCKGAEDSQARQFVQRSVGFAKSHRDVIARFGRFPSRNKILGRESTDEEVDFLKEHPSGYF</sequence>
<dbReference type="SUPFAM" id="SSF48452">
    <property type="entry name" value="TPR-like"/>
    <property type="match status" value="1"/>
</dbReference>
<keyword evidence="3" id="KW-1185">Reference proteome</keyword>
<dbReference type="EMBL" id="JAXLQG010000001">
    <property type="protein sequence ID" value="KAK5545556.1"/>
    <property type="molecule type" value="Genomic_DNA"/>
</dbReference>
<dbReference type="Pfam" id="PF06041">
    <property type="entry name" value="DUF924"/>
    <property type="match status" value="1"/>
</dbReference>
<dbReference type="Proteomes" id="UP001345827">
    <property type="component" value="Unassembled WGS sequence"/>
</dbReference>
<name>A0AAV9QK66_9PEZI</name>
<comment type="caution">
    <text evidence="2">The sequence shown here is derived from an EMBL/GenBank/DDBJ whole genome shotgun (WGS) entry which is preliminary data.</text>
</comment>
<organism evidence="2 3">
    <name type="scientific">Vermiconidia calcicola</name>
    <dbReference type="NCBI Taxonomy" id="1690605"/>
    <lineage>
        <taxon>Eukaryota</taxon>
        <taxon>Fungi</taxon>
        <taxon>Dikarya</taxon>
        <taxon>Ascomycota</taxon>
        <taxon>Pezizomycotina</taxon>
        <taxon>Dothideomycetes</taxon>
        <taxon>Dothideomycetidae</taxon>
        <taxon>Mycosphaerellales</taxon>
        <taxon>Extremaceae</taxon>
        <taxon>Vermiconidia</taxon>
    </lineage>
</organism>
<proteinExistence type="predicted"/>
<evidence type="ECO:0000313" key="2">
    <source>
        <dbReference type="EMBL" id="KAK5545556.1"/>
    </source>
</evidence>
<protein>
    <recommendedName>
        <fullName evidence="4">DUF924-domain-containing protein</fullName>
    </recommendedName>
</protein>
<gene>
    <name evidence="2" type="ORF">LTR25_000563</name>
</gene>
<dbReference type="AlphaFoldDB" id="A0AAV9QK66"/>
<dbReference type="InterPro" id="IPR011990">
    <property type="entry name" value="TPR-like_helical_dom_sf"/>
</dbReference>
<evidence type="ECO:0000256" key="1">
    <source>
        <dbReference type="SAM" id="MobiDB-lite"/>
    </source>
</evidence>
<accession>A0AAV9QK66</accession>
<dbReference type="Gene3D" id="1.20.58.320">
    <property type="entry name" value="TPR-like"/>
    <property type="match status" value="1"/>
</dbReference>
<evidence type="ECO:0008006" key="4">
    <source>
        <dbReference type="Google" id="ProtNLM"/>
    </source>
</evidence>
<feature type="region of interest" description="Disordered" evidence="1">
    <location>
        <begin position="130"/>
        <end position="149"/>
    </location>
</feature>
<dbReference type="InterPro" id="IPR010323">
    <property type="entry name" value="DUF924"/>
</dbReference>
<dbReference type="Gene3D" id="1.25.40.10">
    <property type="entry name" value="Tetratricopeptide repeat domain"/>
    <property type="match status" value="1"/>
</dbReference>
<evidence type="ECO:0000313" key="3">
    <source>
        <dbReference type="Proteomes" id="UP001345827"/>
    </source>
</evidence>